<gene>
    <name evidence="2" type="ORF">AKJ09_10938</name>
</gene>
<organism evidence="2 3">
    <name type="scientific">Labilithrix luteola</name>
    <dbReference type="NCBI Taxonomy" id="1391654"/>
    <lineage>
        <taxon>Bacteria</taxon>
        <taxon>Pseudomonadati</taxon>
        <taxon>Myxococcota</taxon>
        <taxon>Polyangia</taxon>
        <taxon>Polyangiales</taxon>
        <taxon>Labilitrichaceae</taxon>
        <taxon>Labilithrix</taxon>
    </lineage>
</organism>
<keyword evidence="3" id="KW-1185">Reference proteome</keyword>
<dbReference type="KEGG" id="llu:AKJ09_10938"/>
<dbReference type="Proteomes" id="UP000064967">
    <property type="component" value="Chromosome"/>
</dbReference>
<dbReference type="AlphaFoldDB" id="A0A0K1QFT4"/>
<sequence length="54" mass="6185">MVHFNMDDNGMTPASTTFWRHVDIPMAAARDSCARAQKDEPFQGNARKRRFLST</sequence>
<evidence type="ECO:0000313" key="2">
    <source>
        <dbReference type="EMBL" id="AKV04275.1"/>
    </source>
</evidence>
<dbReference type="EMBL" id="CP012333">
    <property type="protein sequence ID" value="AKV04275.1"/>
    <property type="molecule type" value="Genomic_DNA"/>
</dbReference>
<protein>
    <submittedName>
        <fullName evidence="2">Uncharacterized protein</fullName>
    </submittedName>
</protein>
<reference evidence="2 3" key="1">
    <citation type="submission" date="2015-08" db="EMBL/GenBank/DDBJ databases">
        <authorList>
            <person name="Babu N.S."/>
            <person name="Beckwith C.J."/>
            <person name="Beseler K.G."/>
            <person name="Brison A."/>
            <person name="Carone J.V."/>
            <person name="Caskin T.P."/>
            <person name="Diamond M."/>
            <person name="Durham M.E."/>
            <person name="Foxe J.M."/>
            <person name="Go M."/>
            <person name="Henderson B.A."/>
            <person name="Jones I.B."/>
            <person name="McGettigan J.A."/>
            <person name="Micheletti S.J."/>
            <person name="Nasrallah M.E."/>
            <person name="Ortiz D."/>
            <person name="Piller C.R."/>
            <person name="Privatt S.R."/>
            <person name="Schneider S.L."/>
            <person name="Sharp S."/>
            <person name="Smith T.C."/>
            <person name="Stanton J.D."/>
            <person name="Ullery H.E."/>
            <person name="Wilson R.J."/>
            <person name="Serrano M.G."/>
            <person name="Buck G."/>
            <person name="Lee V."/>
            <person name="Wang Y."/>
            <person name="Carvalho R."/>
            <person name="Voegtly L."/>
            <person name="Shi R."/>
            <person name="Duckworth R."/>
            <person name="Johnson A."/>
            <person name="Loviza R."/>
            <person name="Walstead R."/>
            <person name="Shah Z."/>
            <person name="Kiflezghi M."/>
            <person name="Wade K."/>
            <person name="Ball S.L."/>
            <person name="Bradley K.W."/>
            <person name="Asai D.J."/>
            <person name="Bowman C.A."/>
            <person name="Russell D.A."/>
            <person name="Pope W.H."/>
            <person name="Jacobs-Sera D."/>
            <person name="Hendrix R.W."/>
            <person name="Hatfull G.F."/>
        </authorList>
    </citation>
    <scope>NUCLEOTIDE SEQUENCE [LARGE SCALE GENOMIC DNA]</scope>
    <source>
        <strain evidence="2 3">DSM 27648</strain>
    </source>
</reference>
<accession>A0A0K1QFT4</accession>
<proteinExistence type="predicted"/>
<name>A0A0K1QFT4_9BACT</name>
<feature type="region of interest" description="Disordered" evidence="1">
    <location>
        <begin position="35"/>
        <end position="54"/>
    </location>
</feature>
<evidence type="ECO:0000313" key="3">
    <source>
        <dbReference type="Proteomes" id="UP000064967"/>
    </source>
</evidence>
<evidence type="ECO:0000256" key="1">
    <source>
        <dbReference type="SAM" id="MobiDB-lite"/>
    </source>
</evidence>